<comment type="function">
    <text evidence="7 8">Plays a role in the regulation of phosphate uptake.</text>
</comment>
<dbReference type="GO" id="GO:0005737">
    <property type="term" value="C:cytoplasm"/>
    <property type="evidence" value="ECO:0007669"/>
    <property type="project" value="UniProtKB-SubCell"/>
</dbReference>
<name>A0A8J7M6L2_9RHOB</name>
<dbReference type="GO" id="GO:0030643">
    <property type="term" value="P:intracellular phosphate ion homeostasis"/>
    <property type="evidence" value="ECO:0007669"/>
    <property type="project" value="InterPro"/>
</dbReference>
<dbReference type="Gene3D" id="1.20.58.220">
    <property type="entry name" value="Phosphate transport system protein phou homolog 2, domain 2"/>
    <property type="match status" value="1"/>
</dbReference>
<keyword evidence="5 8" id="KW-0963">Cytoplasm</keyword>
<comment type="subcellular location">
    <subcellularLocation>
        <location evidence="1 8">Cytoplasm</location>
    </subcellularLocation>
</comment>
<dbReference type="FunFam" id="1.20.58.220:FF:000004">
    <property type="entry name" value="Phosphate-specific transport system accessory protein PhoU"/>
    <property type="match status" value="1"/>
</dbReference>
<comment type="subunit">
    <text evidence="3 8">Homodimer.</text>
</comment>
<sequence>MKEHIVSSFDEELQKITARISEMGGLAEEELSMALEAVRLRDGALARKVIESDDRLDMMDARLEHDAIQMLALRQPVASDLREIVAALKVSSTLERIGDLAKNIAKRTQVLNEGQPLRVTGSILRMGKLTQTLFAEVLDAYTSRNTSMAVSVWKRDVEVDEMYNSIFRELTTYMMEDPRVISLCSQLLFVAKNLERIGDHATFISEMTYYVVEGEQLGDDRPKGDPLAAFIED</sequence>
<evidence type="ECO:0000256" key="8">
    <source>
        <dbReference type="PIRNR" id="PIRNR003107"/>
    </source>
</evidence>
<evidence type="ECO:0000256" key="6">
    <source>
        <dbReference type="ARBA" id="ARBA00022592"/>
    </source>
</evidence>
<feature type="domain" description="PhoU" evidence="9">
    <location>
        <begin position="123"/>
        <end position="207"/>
    </location>
</feature>
<dbReference type="Pfam" id="PF01895">
    <property type="entry name" value="PhoU"/>
    <property type="match status" value="2"/>
</dbReference>
<dbReference type="GO" id="GO:0006817">
    <property type="term" value="P:phosphate ion transport"/>
    <property type="evidence" value="ECO:0007669"/>
    <property type="project" value="UniProtKB-KW"/>
</dbReference>
<keyword evidence="4 8" id="KW-0813">Transport</keyword>
<dbReference type="PANTHER" id="PTHR42930">
    <property type="entry name" value="PHOSPHATE-SPECIFIC TRANSPORT SYSTEM ACCESSORY PROTEIN PHOU"/>
    <property type="match status" value="1"/>
</dbReference>
<dbReference type="Proteomes" id="UP000655420">
    <property type="component" value="Unassembled WGS sequence"/>
</dbReference>
<dbReference type="GO" id="GO:0045936">
    <property type="term" value="P:negative regulation of phosphate metabolic process"/>
    <property type="evidence" value="ECO:0007669"/>
    <property type="project" value="InterPro"/>
</dbReference>
<evidence type="ECO:0000256" key="7">
    <source>
        <dbReference type="ARBA" id="ARBA00056181"/>
    </source>
</evidence>
<dbReference type="InterPro" id="IPR026022">
    <property type="entry name" value="PhoU_dom"/>
</dbReference>
<feature type="domain" description="PhoU" evidence="9">
    <location>
        <begin position="20"/>
        <end position="108"/>
    </location>
</feature>
<comment type="similarity">
    <text evidence="2 8">Belongs to the PhoU family.</text>
</comment>
<evidence type="ECO:0000313" key="11">
    <source>
        <dbReference type="Proteomes" id="UP000655420"/>
    </source>
</evidence>
<dbReference type="AlphaFoldDB" id="A0A8J7M6L2"/>
<keyword evidence="11" id="KW-1185">Reference proteome</keyword>
<reference evidence="10" key="1">
    <citation type="submission" date="2020-12" db="EMBL/GenBank/DDBJ databases">
        <title>Bacterial taxonomy.</title>
        <authorList>
            <person name="Pan X."/>
        </authorList>
    </citation>
    <scope>NUCLEOTIDE SEQUENCE</scope>
    <source>
        <strain evidence="10">M0105</strain>
    </source>
</reference>
<evidence type="ECO:0000256" key="3">
    <source>
        <dbReference type="ARBA" id="ARBA00011738"/>
    </source>
</evidence>
<comment type="caution">
    <text evidence="10">The sequence shown here is derived from an EMBL/GenBank/DDBJ whole genome shotgun (WGS) entry which is preliminary data.</text>
</comment>
<dbReference type="InterPro" id="IPR028366">
    <property type="entry name" value="PhoU"/>
</dbReference>
<dbReference type="EMBL" id="JAEHHL010000004">
    <property type="protein sequence ID" value="MBK0399218.1"/>
    <property type="molecule type" value="Genomic_DNA"/>
</dbReference>
<dbReference type="PANTHER" id="PTHR42930:SF3">
    <property type="entry name" value="PHOSPHATE-SPECIFIC TRANSPORT SYSTEM ACCESSORY PROTEIN PHOU"/>
    <property type="match status" value="1"/>
</dbReference>
<dbReference type="SUPFAM" id="SSF109755">
    <property type="entry name" value="PhoU-like"/>
    <property type="match status" value="1"/>
</dbReference>
<evidence type="ECO:0000256" key="2">
    <source>
        <dbReference type="ARBA" id="ARBA00008107"/>
    </source>
</evidence>
<evidence type="ECO:0000256" key="4">
    <source>
        <dbReference type="ARBA" id="ARBA00022448"/>
    </source>
</evidence>
<gene>
    <name evidence="10" type="primary">phoU</name>
    <name evidence="10" type="ORF">H0I76_08455</name>
</gene>
<evidence type="ECO:0000259" key="9">
    <source>
        <dbReference type="Pfam" id="PF01895"/>
    </source>
</evidence>
<dbReference type="RefSeq" id="WP_200609267.1">
    <property type="nucleotide sequence ID" value="NZ_JAEHHL010000004.1"/>
</dbReference>
<dbReference type="PIRSF" id="PIRSF003107">
    <property type="entry name" value="PhoU"/>
    <property type="match status" value="1"/>
</dbReference>
<protein>
    <recommendedName>
        <fullName evidence="8">Phosphate-specific transport system accessory protein PhoU</fullName>
    </recommendedName>
</protein>
<evidence type="ECO:0000256" key="1">
    <source>
        <dbReference type="ARBA" id="ARBA00004496"/>
    </source>
</evidence>
<dbReference type="NCBIfam" id="TIGR02135">
    <property type="entry name" value="phoU_full"/>
    <property type="match status" value="1"/>
</dbReference>
<accession>A0A8J7M6L2</accession>
<dbReference type="InterPro" id="IPR038078">
    <property type="entry name" value="PhoU-like_sf"/>
</dbReference>
<evidence type="ECO:0000256" key="5">
    <source>
        <dbReference type="ARBA" id="ARBA00022490"/>
    </source>
</evidence>
<keyword evidence="6 8" id="KW-0592">Phosphate transport</keyword>
<evidence type="ECO:0000313" key="10">
    <source>
        <dbReference type="EMBL" id="MBK0399218.1"/>
    </source>
</evidence>
<proteinExistence type="inferred from homology"/>
<organism evidence="10 11">
    <name type="scientific">Thermohalobaculum xanthum</name>
    <dbReference type="NCBI Taxonomy" id="2753746"/>
    <lineage>
        <taxon>Bacteria</taxon>
        <taxon>Pseudomonadati</taxon>
        <taxon>Pseudomonadota</taxon>
        <taxon>Alphaproteobacteria</taxon>
        <taxon>Rhodobacterales</taxon>
        <taxon>Paracoccaceae</taxon>
        <taxon>Thermohalobaculum</taxon>
    </lineage>
</organism>